<sequence length="309" mass="35141">MAGVGGGGRSGSNYDVFISFRGPDTREDFVDFLYEHMTLCGIRVFVDEERIRAGEKIEEELMDAIRDSKICMPVFSKGYASSKWCLLELEEIMRGCVGQEVMPVFYDVTPADVKLKTRMYSNHTKNLKKKHGSHKVDQWSKCLKDACEIKGWDLSESKGQGKLISKITREVLSKTRKRNMNVSKPIGIEGQVKAIKELLDGRIDRVRFVIIHGMGGIGKTTLAKFIFSEVVSEFQGCRLILNVRESSHGSGIVKLQQQIMDDIFRMSISIHNMDYGINEIRERSRNKKILLVFDDVDDKRSDSEVGWDV</sequence>
<accession>A0ACB9LQ20</accession>
<comment type="caution">
    <text evidence="1">The sequence shown here is derived from an EMBL/GenBank/DDBJ whole genome shotgun (WGS) entry which is preliminary data.</text>
</comment>
<organism evidence="1 2">
    <name type="scientific">Melastoma candidum</name>
    <dbReference type="NCBI Taxonomy" id="119954"/>
    <lineage>
        <taxon>Eukaryota</taxon>
        <taxon>Viridiplantae</taxon>
        <taxon>Streptophyta</taxon>
        <taxon>Embryophyta</taxon>
        <taxon>Tracheophyta</taxon>
        <taxon>Spermatophyta</taxon>
        <taxon>Magnoliopsida</taxon>
        <taxon>eudicotyledons</taxon>
        <taxon>Gunneridae</taxon>
        <taxon>Pentapetalae</taxon>
        <taxon>rosids</taxon>
        <taxon>malvids</taxon>
        <taxon>Myrtales</taxon>
        <taxon>Melastomataceae</taxon>
        <taxon>Melastomatoideae</taxon>
        <taxon>Melastomateae</taxon>
        <taxon>Melastoma</taxon>
    </lineage>
</organism>
<reference evidence="2" key="1">
    <citation type="journal article" date="2023" name="Front. Plant Sci.">
        <title>Chromosomal-level genome assembly of Melastoma candidum provides insights into trichome evolution.</title>
        <authorList>
            <person name="Zhong Y."/>
            <person name="Wu W."/>
            <person name="Sun C."/>
            <person name="Zou P."/>
            <person name="Liu Y."/>
            <person name="Dai S."/>
            <person name="Zhou R."/>
        </authorList>
    </citation>
    <scope>NUCLEOTIDE SEQUENCE [LARGE SCALE GENOMIC DNA]</scope>
</reference>
<gene>
    <name evidence="1" type="ORF">MLD38_037634</name>
</gene>
<keyword evidence="2" id="KW-1185">Reference proteome</keyword>
<dbReference type="EMBL" id="CM042890">
    <property type="protein sequence ID" value="KAI4312844.1"/>
    <property type="molecule type" value="Genomic_DNA"/>
</dbReference>
<evidence type="ECO:0000313" key="2">
    <source>
        <dbReference type="Proteomes" id="UP001057402"/>
    </source>
</evidence>
<proteinExistence type="predicted"/>
<evidence type="ECO:0000313" key="1">
    <source>
        <dbReference type="EMBL" id="KAI4312844.1"/>
    </source>
</evidence>
<protein>
    <submittedName>
        <fullName evidence="1">Uncharacterized protein</fullName>
    </submittedName>
</protein>
<dbReference type="Proteomes" id="UP001057402">
    <property type="component" value="Chromosome 11"/>
</dbReference>
<name>A0ACB9LQ20_9MYRT</name>